<name>A0ACB8KSE5_CITSI</name>
<evidence type="ECO:0000313" key="1">
    <source>
        <dbReference type="EMBL" id="KAH9757240.1"/>
    </source>
</evidence>
<accession>A0ACB8KSE5</accession>
<sequence length="724" mass="81367">MVLHSRNKNAGDLCGTVGGEEVDFYSDLRLARRWKRRRIGCGNFGSNATPKKTTHQSNGNNNYATVEIVVVDSDSEQRLDDVELSVDTDARCVGHADGDNFECAFDPHYMMFLANLKDDGKSYLLELALDNETPVVVEYEKDDGSSNKVDMDQKQGKITTEDALKSQLKREKTAPLKRTLRSNSGRVKTGNSKRSESTKRVLRSKSLRKDCENPGLVHDVKKDKTGIPRFLRDIGSQNYHSSSNGNGCSSSRHSPKAINTARRQCNRGVKNDDLEDENYKEFLRFMKDDGAHMVWRPEGGKKVVYEKSDSDSEAEKEAEVPVSSAENGCPGKRHVPEAANTKHQFNHGLKSDLIDESFQEFLISFRDSQHHSEERAEDKVDDPLSFAEHGCPIKRHIPEAANAKAQFNHGAKSEAEEEEVEDPVSPVENDGSSKRPSPKASNSVKHQKKHAATSDLQDKSYLEFLKSVKDGQHLECTLEGKKKVIYEEIDSHSEAGEEAKDPVGSIKSQRLETTNSAKRQCNRGVQFDLVDESYQEFLKFLENGQHLEYTPEDGKKVSYEESDSESQVMILDTNPFSDGEPTPLVIDLDGEECIENLSGSKGSIFRNELMEILQKPYDRQEYEKLWQDASQQRPLQGVRILRFQNKSYPLDSNGKSYLQLHGGKLNLASAINQAQCDNCRILNLLRGFFYWLQNVAREGSFKPWLDSSCLSTLPPVPLKASTSV</sequence>
<proteinExistence type="predicted"/>
<organism evidence="1 2">
    <name type="scientific">Citrus sinensis</name>
    <name type="common">Sweet orange</name>
    <name type="synonym">Citrus aurantium var. sinensis</name>
    <dbReference type="NCBI Taxonomy" id="2711"/>
    <lineage>
        <taxon>Eukaryota</taxon>
        <taxon>Viridiplantae</taxon>
        <taxon>Streptophyta</taxon>
        <taxon>Embryophyta</taxon>
        <taxon>Tracheophyta</taxon>
        <taxon>Spermatophyta</taxon>
        <taxon>Magnoliopsida</taxon>
        <taxon>eudicotyledons</taxon>
        <taxon>Gunneridae</taxon>
        <taxon>Pentapetalae</taxon>
        <taxon>rosids</taxon>
        <taxon>malvids</taxon>
        <taxon>Sapindales</taxon>
        <taxon>Rutaceae</taxon>
        <taxon>Aurantioideae</taxon>
        <taxon>Citrus</taxon>
    </lineage>
</organism>
<dbReference type="EMBL" id="CM039174">
    <property type="protein sequence ID" value="KAH9757240.1"/>
    <property type="molecule type" value="Genomic_DNA"/>
</dbReference>
<gene>
    <name evidence="1" type="ORF">KPL71_016322</name>
</gene>
<keyword evidence="2" id="KW-1185">Reference proteome</keyword>
<dbReference type="Proteomes" id="UP000829398">
    <property type="component" value="Chromosome 5"/>
</dbReference>
<comment type="caution">
    <text evidence="1">The sequence shown here is derived from an EMBL/GenBank/DDBJ whole genome shotgun (WGS) entry which is preliminary data.</text>
</comment>
<evidence type="ECO:0000313" key="2">
    <source>
        <dbReference type="Proteomes" id="UP000829398"/>
    </source>
</evidence>
<protein>
    <submittedName>
        <fullName evidence="1">Uncharacterized protein</fullName>
    </submittedName>
</protein>
<reference evidence="2" key="1">
    <citation type="journal article" date="2023" name="Hortic. Res.">
        <title>A chromosome-level phased genome enabling allele-level studies in sweet orange: a case study on citrus Huanglongbing tolerance.</title>
        <authorList>
            <person name="Wu B."/>
            <person name="Yu Q."/>
            <person name="Deng Z."/>
            <person name="Duan Y."/>
            <person name="Luo F."/>
            <person name="Gmitter F. Jr."/>
        </authorList>
    </citation>
    <scope>NUCLEOTIDE SEQUENCE [LARGE SCALE GENOMIC DNA]</scope>
    <source>
        <strain evidence="2">cv. Valencia</strain>
    </source>
</reference>